<comment type="caution">
    <text evidence="1">The sequence shown here is derived from an EMBL/GenBank/DDBJ whole genome shotgun (WGS) entry which is preliminary data.</text>
</comment>
<dbReference type="AlphaFoldDB" id="A0A645DD43"/>
<evidence type="ECO:0000313" key="1">
    <source>
        <dbReference type="EMBL" id="MPM87400.1"/>
    </source>
</evidence>
<dbReference type="SUPFAM" id="SSF48452">
    <property type="entry name" value="TPR-like"/>
    <property type="match status" value="1"/>
</dbReference>
<dbReference type="InterPro" id="IPR011990">
    <property type="entry name" value="TPR-like_helical_dom_sf"/>
</dbReference>
<gene>
    <name evidence="1" type="ORF">SDC9_134496</name>
</gene>
<sequence>MRKLPNWDNTPASCDAIIAAVDKALTADWVEPNYVYSGGSGEKNNPWGSAKPVINSWESRANDLDKAIPSEFFLVDMMGLYATSQGLKAGDAEDPRLTRYMAKRAGPTTGNDTGTKYRYLKNNIGMDVSYKETNYPDLYASTNILTQNTGYVSLMLTEELLLMKAEALYWKGNKQEALDVMKAAVDKSLERHGATSDNIAIYKGVYVAKNASATERRYQELSVNLGAKYFPTVDKFTIGHIMRQKYVAMYLQPEQWNDMRRYQYSNSKNGKMYDGTVIYPNLKRPFNLYEPYWVTPQAVAEEHWIQRLNYDPETEEKYNRSELARLGAYRNSDWLKKPMIWAVYDGAHK</sequence>
<proteinExistence type="predicted"/>
<reference evidence="1" key="1">
    <citation type="submission" date="2019-08" db="EMBL/GenBank/DDBJ databases">
        <authorList>
            <person name="Kucharzyk K."/>
            <person name="Murdoch R.W."/>
            <person name="Higgins S."/>
            <person name="Loffler F."/>
        </authorList>
    </citation>
    <scope>NUCLEOTIDE SEQUENCE</scope>
</reference>
<dbReference type="EMBL" id="VSSQ01035228">
    <property type="protein sequence ID" value="MPM87400.1"/>
    <property type="molecule type" value="Genomic_DNA"/>
</dbReference>
<name>A0A645DD43_9ZZZZ</name>
<organism evidence="1">
    <name type="scientific">bioreactor metagenome</name>
    <dbReference type="NCBI Taxonomy" id="1076179"/>
    <lineage>
        <taxon>unclassified sequences</taxon>
        <taxon>metagenomes</taxon>
        <taxon>ecological metagenomes</taxon>
    </lineage>
</organism>
<accession>A0A645DD43</accession>
<dbReference type="Gene3D" id="1.25.40.390">
    <property type="match status" value="1"/>
</dbReference>
<protein>
    <submittedName>
        <fullName evidence="1">Uncharacterized protein</fullName>
    </submittedName>
</protein>